<dbReference type="EMBL" id="JARBDR010000813">
    <property type="protein sequence ID" value="KAJ8305394.1"/>
    <property type="molecule type" value="Genomic_DNA"/>
</dbReference>
<sequence>MNVNPSDYYFQEYGDLTEMPLSVLQLDPADRAVIRIADERDAVQKKTFTKWVNKHLLKAGRRVIDLFEDLKDGHNLISLLEVLAKDTLPRERGKMRFHKIQNVQIALEYLRRKGIRLVNIRSDEIVDGNPKLTLGLIWTIILHFQISDVVVPGQPEDITAKDALLLWSRRTVEGYPGVKIKDFSSSWRDGKAFLAILHRNRPDIVDFRRVRTSTARQNLEMAFNIAEKEFGVTRLLDPEDVDVEHPDEKSVITYVSSLYDVFPEVPSVEQTLRDNERQIKIEEYRDMATSLLNWLRDATAIVSDRNFPVTLVEMKKLLVESNTFKIEDIPPRLDMKQKLLRLHDEIQGYGSHMAIPEELQPEHINRLWTRFNLAQQERDNHLHSEVIRLERLQRLAEKIHKEAKHCEESLDEIGRKIGEEQGRVEVLHPMEAKRNCDALERSIRSVEDTVRSTFRDVQALQDGRFPTADQLYRRVSALQSRVSQLRTQLFSEVIQKLLSKSYVEEGITVTRRKEVVTEIRMIDTNPAFKHVQECLNWIEAKQKSIEDGDYGGDVHTVQSNIDQHRMEHQQVLGFRKEIDKCISDQRTLSAEEQKLYTEWLSKVEVAFSLLTNTSSRRLKCLESLLDFIQLATQELIWLNQKEENEISRDWSSPEQDYQVTNELFQVGNIRERERVCVCVLCVCVCVCVWFIR</sequence>
<dbReference type="PANTHER" id="PTHR11915">
    <property type="entry name" value="SPECTRIN/FILAMIN RELATED CYTOSKELETAL PROTEIN"/>
    <property type="match status" value="1"/>
</dbReference>
<protein>
    <recommendedName>
        <fullName evidence="3">Calponin-homology (CH) domain-containing protein</fullName>
    </recommendedName>
</protein>
<dbReference type="SMART" id="SM00033">
    <property type="entry name" value="CH"/>
    <property type="match status" value="2"/>
</dbReference>
<dbReference type="CDD" id="cd21188">
    <property type="entry name" value="CH_PLEC-like_rpt1"/>
    <property type="match status" value="1"/>
</dbReference>
<dbReference type="PROSITE" id="PS50021">
    <property type="entry name" value="CH"/>
    <property type="match status" value="2"/>
</dbReference>
<reference evidence="4 5" key="1">
    <citation type="submission" date="2022-12" db="EMBL/GenBank/DDBJ databases">
        <title>Chromosome-level genome of Tegillarca granosa.</title>
        <authorList>
            <person name="Kim J."/>
        </authorList>
    </citation>
    <scope>NUCLEOTIDE SEQUENCE [LARGE SCALE GENOMIC DNA]</scope>
    <source>
        <strain evidence="4">Teg-2019</strain>
        <tissue evidence="4">Adductor muscle</tissue>
    </source>
</reference>
<dbReference type="Gene3D" id="1.10.418.10">
    <property type="entry name" value="Calponin-like domain"/>
    <property type="match status" value="2"/>
</dbReference>
<dbReference type="InterPro" id="IPR001715">
    <property type="entry name" value="CH_dom"/>
</dbReference>
<evidence type="ECO:0000313" key="4">
    <source>
        <dbReference type="EMBL" id="KAJ8305394.1"/>
    </source>
</evidence>
<dbReference type="PROSITE" id="PS00019">
    <property type="entry name" value="ACTININ_1"/>
    <property type="match status" value="1"/>
</dbReference>
<evidence type="ECO:0000259" key="3">
    <source>
        <dbReference type="PROSITE" id="PS50021"/>
    </source>
</evidence>
<keyword evidence="2" id="KW-0009">Actin-binding</keyword>
<dbReference type="Pfam" id="PF21020">
    <property type="entry name" value="Spectrin_4"/>
    <property type="match status" value="1"/>
</dbReference>
<dbReference type="InterPro" id="IPR049538">
    <property type="entry name" value="PCN-like_spectrin-like_rpt"/>
</dbReference>
<gene>
    <name evidence="4" type="ORF">KUTeg_015939</name>
</gene>
<keyword evidence="1" id="KW-0677">Repeat</keyword>
<name>A0ABQ9EJE1_TEGGR</name>
<dbReference type="InterPro" id="IPR002017">
    <property type="entry name" value="Spectrin_repeat"/>
</dbReference>
<feature type="domain" description="Calponin-homology (CH)" evidence="3">
    <location>
        <begin position="158"/>
        <end position="263"/>
    </location>
</feature>
<dbReference type="CDD" id="cd21189">
    <property type="entry name" value="CH_PLEC-like_rpt2"/>
    <property type="match status" value="1"/>
</dbReference>
<dbReference type="Pfam" id="PF00435">
    <property type="entry name" value="Spectrin"/>
    <property type="match status" value="1"/>
</dbReference>
<accession>A0ABQ9EJE1</accession>
<comment type="caution">
    <text evidence="4">The sequence shown here is derived from an EMBL/GenBank/DDBJ whole genome shotgun (WGS) entry which is preliminary data.</text>
</comment>
<evidence type="ECO:0000313" key="5">
    <source>
        <dbReference type="Proteomes" id="UP001217089"/>
    </source>
</evidence>
<dbReference type="SUPFAM" id="SSF46966">
    <property type="entry name" value="Spectrin repeat"/>
    <property type="match status" value="3"/>
</dbReference>
<evidence type="ECO:0000256" key="2">
    <source>
        <dbReference type="ARBA" id="ARBA00023203"/>
    </source>
</evidence>
<dbReference type="InterPro" id="IPR001589">
    <property type="entry name" value="Actinin_actin-bd_CS"/>
</dbReference>
<feature type="domain" description="Calponin-homology (CH)" evidence="3">
    <location>
        <begin position="42"/>
        <end position="145"/>
    </location>
</feature>
<keyword evidence="5" id="KW-1185">Reference proteome</keyword>
<dbReference type="PROSITE" id="PS00020">
    <property type="entry name" value="ACTININ_2"/>
    <property type="match status" value="1"/>
</dbReference>
<dbReference type="Gene3D" id="1.20.58.60">
    <property type="match status" value="3"/>
</dbReference>
<dbReference type="InterPro" id="IPR036872">
    <property type="entry name" value="CH_dom_sf"/>
</dbReference>
<dbReference type="Pfam" id="PF00307">
    <property type="entry name" value="CH"/>
    <property type="match status" value="2"/>
</dbReference>
<dbReference type="SUPFAM" id="SSF47576">
    <property type="entry name" value="Calponin-homology domain, CH-domain"/>
    <property type="match status" value="1"/>
</dbReference>
<proteinExistence type="predicted"/>
<organism evidence="4 5">
    <name type="scientific">Tegillarca granosa</name>
    <name type="common">Malaysian cockle</name>
    <name type="synonym">Anadara granosa</name>
    <dbReference type="NCBI Taxonomy" id="220873"/>
    <lineage>
        <taxon>Eukaryota</taxon>
        <taxon>Metazoa</taxon>
        <taxon>Spiralia</taxon>
        <taxon>Lophotrochozoa</taxon>
        <taxon>Mollusca</taxon>
        <taxon>Bivalvia</taxon>
        <taxon>Autobranchia</taxon>
        <taxon>Pteriomorphia</taxon>
        <taxon>Arcoida</taxon>
        <taxon>Arcoidea</taxon>
        <taxon>Arcidae</taxon>
        <taxon>Tegillarca</taxon>
    </lineage>
</organism>
<dbReference type="Proteomes" id="UP001217089">
    <property type="component" value="Unassembled WGS sequence"/>
</dbReference>
<evidence type="ECO:0000256" key="1">
    <source>
        <dbReference type="ARBA" id="ARBA00022737"/>
    </source>
</evidence>